<gene>
    <name evidence="2" type="ORF">LK996_03625</name>
</gene>
<proteinExistence type="predicted"/>
<evidence type="ECO:0000313" key="3">
    <source>
        <dbReference type="Proteomes" id="UP001165293"/>
    </source>
</evidence>
<evidence type="ECO:0000313" key="2">
    <source>
        <dbReference type="EMBL" id="MCC8362163.1"/>
    </source>
</evidence>
<protein>
    <submittedName>
        <fullName evidence="2">Uncharacterized protein</fullName>
    </submittedName>
</protein>
<reference evidence="2" key="1">
    <citation type="submission" date="2021-10" db="EMBL/GenBank/DDBJ databases">
        <authorList>
            <person name="Lyu M."/>
            <person name="Wang X."/>
            <person name="Meng X."/>
            <person name="Xu K."/>
        </authorList>
    </citation>
    <scope>NUCLEOTIDE SEQUENCE</scope>
    <source>
        <strain evidence="2">A6</strain>
    </source>
</reference>
<dbReference type="RefSeq" id="WP_230525787.1">
    <property type="nucleotide sequence ID" value="NZ_JAJGAK010000001.1"/>
</dbReference>
<feature type="signal peptide" evidence="1">
    <location>
        <begin position="1"/>
        <end position="21"/>
    </location>
</feature>
<dbReference type="Proteomes" id="UP001165293">
    <property type="component" value="Unassembled WGS sequence"/>
</dbReference>
<keyword evidence="3" id="KW-1185">Reference proteome</keyword>
<dbReference type="EMBL" id="JAJGAK010000001">
    <property type="protein sequence ID" value="MCC8362163.1"/>
    <property type="molecule type" value="Genomic_DNA"/>
</dbReference>
<accession>A0ABS8JEX9</accession>
<dbReference type="InterPro" id="IPR009003">
    <property type="entry name" value="Peptidase_S1_PA"/>
</dbReference>
<comment type="caution">
    <text evidence="2">The sequence shown here is derived from an EMBL/GenBank/DDBJ whole genome shotgun (WGS) entry which is preliminary data.</text>
</comment>
<evidence type="ECO:0000256" key="1">
    <source>
        <dbReference type="SAM" id="SignalP"/>
    </source>
</evidence>
<keyword evidence="1" id="KW-0732">Signal</keyword>
<feature type="chain" id="PRO_5045719187" evidence="1">
    <location>
        <begin position="22"/>
        <end position="548"/>
    </location>
</feature>
<sequence>MKKQVLLLALAATLGAAPAHAIHINDHAFVANGGDMSNVQGTYTSAFNKLHTASQASRFDAVGQIGSCTATWLGVEGEYAWVLTSASCAFNKTPHLTAAVPGALAFRNASMGYPVAVGGPGTMSFVHPNFYALPAGTSQHGANLALMRLKISDKKNAPLRGPLLNDVHAESNLPVSFVSYGAIGVNSEKILNAPTRRYWAQSFIDGAADAGNALFQGFKAGSSTHWAQLQPTDRGSAWWQQHNGHWQVVAMSSGSVAGHPKGVRMSRYASWINDLFPAARLVSEGNASVFDDAEVTNSNRFDLRYTRPVSFFASEGQPDVIVSGSIADPGSVITVPVTNLETGVTRSVALTPSRHSYQSSQTLIVEFIDANNTALPPGVWKGRVSLDVVTPAGTHPTAKLDLDIAVVGAPQEGFDYRSKNLATNVGVYFSVPTQATASGPTSGFRNTKLGHTIITVQGRNAITQQPTELKLRAQRVRGGSCAPVEMNNAMPCGTDQSSVLNIWFDPIDNPSLAYDTRYAAKFNVQARSFGNSTVNQTFPVSVDVNLML</sequence>
<organism evidence="2 3">
    <name type="scientific">Noviluteimonas lactosilytica</name>
    <dbReference type="NCBI Taxonomy" id="2888523"/>
    <lineage>
        <taxon>Bacteria</taxon>
        <taxon>Pseudomonadati</taxon>
        <taxon>Pseudomonadota</taxon>
        <taxon>Gammaproteobacteria</taxon>
        <taxon>Lysobacterales</taxon>
        <taxon>Lysobacteraceae</taxon>
        <taxon>Noviluteimonas</taxon>
    </lineage>
</organism>
<name>A0ABS8JEX9_9GAMM</name>
<dbReference type="SUPFAM" id="SSF50494">
    <property type="entry name" value="Trypsin-like serine proteases"/>
    <property type="match status" value="1"/>
</dbReference>